<organism evidence="3 4">
    <name type="scientific">Zymoseptoria brevis</name>
    <dbReference type="NCBI Taxonomy" id="1047168"/>
    <lineage>
        <taxon>Eukaryota</taxon>
        <taxon>Fungi</taxon>
        <taxon>Dikarya</taxon>
        <taxon>Ascomycota</taxon>
        <taxon>Pezizomycotina</taxon>
        <taxon>Dothideomycetes</taxon>
        <taxon>Dothideomycetidae</taxon>
        <taxon>Mycosphaerellales</taxon>
        <taxon>Mycosphaerellaceae</taxon>
        <taxon>Zymoseptoria</taxon>
    </lineage>
</organism>
<dbReference type="AlphaFoldDB" id="A0A0F4GIG0"/>
<evidence type="ECO:0000256" key="1">
    <source>
        <dbReference type="SAM" id="MobiDB-lite"/>
    </source>
</evidence>
<dbReference type="OrthoDB" id="10372578at2759"/>
<feature type="compositionally biased region" description="Polar residues" evidence="1">
    <location>
        <begin position="272"/>
        <end position="284"/>
    </location>
</feature>
<feature type="chain" id="PRO_5002468828" evidence="2">
    <location>
        <begin position="23"/>
        <end position="284"/>
    </location>
</feature>
<dbReference type="Proteomes" id="UP000033647">
    <property type="component" value="Unassembled WGS sequence"/>
</dbReference>
<feature type="signal peptide" evidence="2">
    <location>
        <begin position="1"/>
        <end position="22"/>
    </location>
</feature>
<comment type="caution">
    <text evidence="3">The sequence shown here is derived from an EMBL/GenBank/DDBJ whole genome shotgun (WGS) entry which is preliminary data.</text>
</comment>
<evidence type="ECO:0000313" key="3">
    <source>
        <dbReference type="EMBL" id="KJX97043.1"/>
    </source>
</evidence>
<feature type="region of interest" description="Disordered" evidence="1">
    <location>
        <begin position="264"/>
        <end position="284"/>
    </location>
</feature>
<keyword evidence="2" id="KW-0732">Signal</keyword>
<evidence type="ECO:0000256" key="2">
    <source>
        <dbReference type="SAM" id="SignalP"/>
    </source>
</evidence>
<accession>A0A0F4GIG0</accession>
<name>A0A0F4GIG0_9PEZI</name>
<evidence type="ECO:0000313" key="4">
    <source>
        <dbReference type="Proteomes" id="UP000033647"/>
    </source>
</evidence>
<proteinExistence type="predicted"/>
<dbReference type="EMBL" id="LAFY01000577">
    <property type="protein sequence ID" value="KJX97043.1"/>
    <property type="molecule type" value="Genomic_DNA"/>
</dbReference>
<protein>
    <submittedName>
        <fullName evidence="3">Uncharacterized protein</fullName>
    </submittedName>
</protein>
<sequence>MRPSSTSTTLVFLALLTSPITASPLSNATGTVTAYTYTTFSTSLSPPPPMLTPCPTSIVSAESSCPDDCVAAPVAGMLGIVANKFECMTPGPKVHYKAYVATSTCEEGAVVTTYFPWGGGRVEGYQVQLAGLDEIGRTAFLVVRKIASECYSSDFSKETTAQTYSPGVCPEAHETVLQEVNTGLTSGYCCPSQMRYGMPVGNFPGGVFLGASACIGTALSGIVVADGTTTLDDRMVAYVTAPAIAVVNAPSDAGFLASATAAATSQKSPTTRSATETSTPAAGL</sequence>
<gene>
    <name evidence="3" type="ORF">TI39_contig585g00002</name>
</gene>
<keyword evidence="4" id="KW-1185">Reference proteome</keyword>
<reference evidence="3 4" key="1">
    <citation type="submission" date="2015-03" db="EMBL/GenBank/DDBJ databases">
        <title>RNA-seq based gene annotation and comparative genomics of four Zymoseptoria species reveal species-specific pathogenicity related genes and transposable element activity.</title>
        <authorList>
            <person name="Grandaubert J."/>
            <person name="Bhattacharyya A."/>
            <person name="Stukenbrock E.H."/>
        </authorList>
    </citation>
    <scope>NUCLEOTIDE SEQUENCE [LARGE SCALE GENOMIC DNA]</scope>
    <source>
        <strain evidence="3 4">Zb18110</strain>
    </source>
</reference>
<dbReference type="STRING" id="1047168.A0A0F4GIG0"/>